<proteinExistence type="predicted"/>
<feature type="transmembrane region" description="Helical" evidence="1">
    <location>
        <begin position="7"/>
        <end position="26"/>
    </location>
</feature>
<accession>A0AAU7SUK0</accession>
<evidence type="ECO:0000256" key="1">
    <source>
        <dbReference type="SAM" id="Phobius"/>
    </source>
</evidence>
<gene>
    <name evidence="2" type="ORF">ABJ384_09290</name>
</gene>
<keyword evidence="1" id="KW-0472">Membrane</keyword>
<evidence type="ECO:0000313" key="2">
    <source>
        <dbReference type="EMBL" id="XBU14670.1"/>
    </source>
</evidence>
<reference evidence="2" key="1">
    <citation type="submission" date="2024-06" db="EMBL/GenBank/DDBJ databases">
        <authorList>
            <person name="Song Z."/>
        </authorList>
    </citation>
    <scope>NUCLEOTIDE SEQUENCE</scope>
    <source>
        <strain evidence="2">A1-4-2</strain>
    </source>
</reference>
<keyword evidence="1" id="KW-0812">Transmembrane</keyword>
<organism evidence="2">
    <name type="scientific">Acinetobacter sp. A1-4-2</name>
    <dbReference type="NCBI Taxonomy" id="3156489"/>
    <lineage>
        <taxon>Bacteria</taxon>
        <taxon>Pseudomonadati</taxon>
        <taxon>Pseudomonadota</taxon>
        <taxon>Gammaproteobacteria</taxon>
        <taxon>Moraxellales</taxon>
        <taxon>Moraxellaceae</taxon>
        <taxon>Acinetobacter</taxon>
    </lineage>
</organism>
<name>A0AAU7SUK0_9GAMM</name>
<dbReference type="EMBL" id="CP157981">
    <property type="protein sequence ID" value="XBU14670.1"/>
    <property type="molecule type" value="Genomic_DNA"/>
</dbReference>
<protein>
    <submittedName>
        <fullName evidence="2">Uncharacterized protein</fullName>
    </submittedName>
</protein>
<dbReference type="AlphaFoldDB" id="A0AAU7SUK0"/>
<keyword evidence="1" id="KW-1133">Transmembrane helix</keyword>
<dbReference type="RefSeq" id="WP_349926944.1">
    <property type="nucleotide sequence ID" value="NZ_CP157981.1"/>
</dbReference>
<sequence length="161" mass="17935">MDRSIKFGLIIGFIVTLSLIIVVYIFKPLSSPPVDTAKAKPTPAVATPTVEKKVLSTTPVQANTVPLSNQAELLQQRDKLYKDFSAMSDALSHGQQPDLRQVSQMLEQQKQLVRTGTVAADEAISYCQFLRQILPAMERQIDQNIIELEQLKRSAIQKVQS</sequence>